<feature type="signal peptide" evidence="2">
    <location>
        <begin position="1"/>
        <end position="27"/>
    </location>
</feature>
<dbReference type="GO" id="GO:0006955">
    <property type="term" value="P:immune response"/>
    <property type="evidence" value="ECO:0007669"/>
    <property type="project" value="InterPro"/>
</dbReference>
<dbReference type="InterPro" id="IPR036048">
    <property type="entry name" value="Interleukin_8-like_sf"/>
</dbReference>
<reference evidence="4" key="1">
    <citation type="submission" date="2025-08" db="UniProtKB">
        <authorList>
            <consortium name="Ensembl"/>
        </authorList>
    </citation>
    <scope>IDENTIFICATION</scope>
</reference>
<name>A0A672MJ70_SINGR</name>
<dbReference type="InterPro" id="IPR001811">
    <property type="entry name" value="Chemokine_IL8-like_dom"/>
</dbReference>
<dbReference type="GO" id="GO:0008009">
    <property type="term" value="F:chemokine activity"/>
    <property type="evidence" value="ECO:0007669"/>
    <property type="project" value="InterPro"/>
</dbReference>
<dbReference type="PANTHER" id="PTHR12015:SF108">
    <property type="entry name" value="C-C MOTIF CHEMOKINE 20"/>
    <property type="match status" value="1"/>
</dbReference>
<evidence type="ECO:0000259" key="3">
    <source>
        <dbReference type="SMART" id="SM00199"/>
    </source>
</evidence>
<evidence type="ECO:0000256" key="1">
    <source>
        <dbReference type="ARBA" id="ARBA00022514"/>
    </source>
</evidence>
<organism evidence="4 5">
    <name type="scientific">Sinocyclocheilus grahami</name>
    <name type="common">Dianchi golden-line fish</name>
    <name type="synonym">Barbus grahami</name>
    <dbReference type="NCBI Taxonomy" id="75366"/>
    <lineage>
        <taxon>Eukaryota</taxon>
        <taxon>Metazoa</taxon>
        <taxon>Chordata</taxon>
        <taxon>Craniata</taxon>
        <taxon>Vertebrata</taxon>
        <taxon>Euteleostomi</taxon>
        <taxon>Actinopterygii</taxon>
        <taxon>Neopterygii</taxon>
        <taxon>Teleostei</taxon>
        <taxon>Ostariophysi</taxon>
        <taxon>Cypriniformes</taxon>
        <taxon>Cyprinidae</taxon>
        <taxon>Cyprininae</taxon>
        <taxon>Sinocyclocheilus</taxon>
    </lineage>
</organism>
<sequence>MMFSNALTLWTGALLILSVSLWSCTTALNDGAADCCLTTSDRRIPQRVVMSFTIQTGDGACRIPATIFVTKKGLKLCAPFPSKNNWVSKLIDYILAGPLPKKHRGKKHRQQ</sequence>
<feature type="chain" id="PRO_5025661420" evidence="2">
    <location>
        <begin position="28"/>
        <end position="111"/>
    </location>
</feature>
<feature type="domain" description="Chemokine interleukin-8-like" evidence="3">
    <location>
        <begin position="32"/>
        <end position="94"/>
    </location>
</feature>
<proteinExistence type="predicted"/>
<dbReference type="KEGG" id="sgh:107567444"/>
<dbReference type="Ensembl" id="ENSSGRT00000040494.1">
    <property type="protein sequence ID" value="ENSSGRP00000037744.1"/>
    <property type="gene ID" value="ENSSGRG00000020817.1"/>
</dbReference>
<dbReference type="SMART" id="SM00199">
    <property type="entry name" value="SCY"/>
    <property type="match status" value="1"/>
</dbReference>
<keyword evidence="1" id="KW-0202">Cytokine</keyword>
<keyword evidence="5" id="KW-1185">Reference proteome</keyword>
<keyword evidence="2" id="KW-0732">Signal</keyword>
<evidence type="ECO:0000313" key="4">
    <source>
        <dbReference type="Ensembl" id="ENSSGRP00000037744.1"/>
    </source>
</evidence>
<evidence type="ECO:0000313" key="5">
    <source>
        <dbReference type="Proteomes" id="UP000472262"/>
    </source>
</evidence>
<dbReference type="InterPro" id="IPR039809">
    <property type="entry name" value="Chemokine_b/g/d"/>
</dbReference>
<dbReference type="OrthoDB" id="9909116at2759"/>
<dbReference type="GeneID" id="107567444"/>
<gene>
    <name evidence="4" type="primary">LOC107567444</name>
</gene>
<dbReference type="Proteomes" id="UP000472262">
    <property type="component" value="Unassembled WGS sequence"/>
</dbReference>
<protein>
    <submittedName>
        <fullName evidence="4">C-C motif chemokine 19-like</fullName>
    </submittedName>
</protein>
<reference evidence="4" key="2">
    <citation type="submission" date="2025-09" db="UniProtKB">
        <authorList>
            <consortium name="Ensembl"/>
        </authorList>
    </citation>
    <scope>IDENTIFICATION</scope>
</reference>
<evidence type="ECO:0000256" key="2">
    <source>
        <dbReference type="SAM" id="SignalP"/>
    </source>
</evidence>
<dbReference type="AlphaFoldDB" id="A0A672MJ70"/>
<dbReference type="KEGG" id="sgh:107577357"/>
<dbReference type="OMA" id="IVACYHE"/>
<accession>A0A672MJ70</accession>
<dbReference type="SUPFAM" id="SSF54117">
    <property type="entry name" value="Interleukin 8-like chemokines"/>
    <property type="match status" value="1"/>
</dbReference>
<dbReference type="Pfam" id="PF00048">
    <property type="entry name" value="IL8"/>
    <property type="match status" value="1"/>
</dbReference>
<dbReference type="Gene3D" id="2.40.50.40">
    <property type="match status" value="1"/>
</dbReference>
<dbReference type="PANTHER" id="PTHR12015">
    <property type="entry name" value="SMALL INDUCIBLE CYTOKINE A"/>
    <property type="match status" value="1"/>
</dbReference>
<dbReference type="GO" id="GO:0005615">
    <property type="term" value="C:extracellular space"/>
    <property type="evidence" value="ECO:0007669"/>
    <property type="project" value="UniProtKB-KW"/>
</dbReference>
<dbReference type="InParanoid" id="A0A672MJ70"/>
<dbReference type="RefSeq" id="XP_016108605.1">
    <property type="nucleotide sequence ID" value="XM_016253119.1"/>
</dbReference>